<gene>
    <name evidence="9" type="ORF">D6T64_06445</name>
</gene>
<dbReference type="Pfam" id="PF13727">
    <property type="entry name" value="CoA_binding_3"/>
    <property type="match status" value="1"/>
</dbReference>
<keyword evidence="4 7" id="KW-0812">Transmembrane</keyword>
<evidence type="ECO:0000256" key="5">
    <source>
        <dbReference type="ARBA" id="ARBA00022989"/>
    </source>
</evidence>
<evidence type="ECO:0000256" key="4">
    <source>
        <dbReference type="ARBA" id="ARBA00022692"/>
    </source>
</evidence>
<reference evidence="9 10" key="1">
    <citation type="submission" date="2018-09" db="EMBL/GenBank/DDBJ databases">
        <title>Novel species of Cryobacterium.</title>
        <authorList>
            <person name="Liu Q."/>
            <person name="Xin Y.-H."/>
        </authorList>
    </citation>
    <scope>NUCLEOTIDE SEQUENCE [LARGE SCALE GENOMIC DNA]</scope>
    <source>
        <strain evidence="9 10">Hh39</strain>
    </source>
</reference>
<feature type="transmembrane region" description="Helical" evidence="7">
    <location>
        <begin position="92"/>
        <end position="111"/>
    </location>
</feature>
<keyword evidence="5 7" id="KW-1133">Transmembrane helix</keyword>
<feature type="transmembrane region" description="Helical" evidence="7">
    <location>
        <begin position="335"/>
        <end position="356"/>
    </location>
</feature>
<evidence type="ECO:0000256" key="6">
    <source>
        <dbReference type="ARBA" id="ARBA00023136"/>
    </source>
</evidence>
<dbReference type="PANTHER" id="PTHR30576">
    <property type="entry name" value="COLANIC BIOSYNTHESIS UDP-GLUCOSE LIPID CARRIER TRANSFERASE"/>
    <property type="match status" value="1"/>
</dbReference>
<protein>
    <submittedName>
        <fullName evidence="9">Sugar transferase</fullName>
    </submittedName>
</protein>
<name>A0A3A5MHH6_9MICO</name>
<accession>A0A3A5MHH6</accession>
<feature type="domain" description="Bacterial sugar transferase" evidence="8">
    <location>
        <begin position="330"/>
        <end position="517"/>
    </location>
</feature>
<comment type="caution">
    <text evidence="9">The sequence shown here is derived from an EMBL/GenBank/DDBJ whole genome shotgun (WGS) entry which is preliminary data.</text>
</comment>
<dbReference type="InterPro" id="IPR003362">
    <property type="entry name" value="Bact_transf"/>
</dbReference>
<sequence>MSDPQPLLPSVSALPLGRRPRPRVIADPIAEPISTARVRSTDTPSAGRIWAARYRHKLRLTDVSVIIGTVAVALLAVVSIDTAAPVATLPEAHWLIPICVAATWITTLGTFHTRGPRVVGVGSTEYKRVINASALAFGLLAITFLVLQVESSRVYFLIAFPLGVLALTLERWLWRKWLLHQRQFGHYLARAIVVGNRDDVEYVVGQMDEKSGAAYRIVGAALDEAPADPHANQRLAVGDRSVPIVADLAHAAGAAANLGVDTVIVAGHPRGGSTYIRSLAWELERTTAELVLSSRLTDVAGPRIHFRPVEGLPLIHVEIPQFEGGKHVLKRALDVVACGVSLVLLLPLLTAIALLIRLTSPGPVLFPQERVGRDGHTFRMLKFRSMENNAEENLAKLREQNEGSGLLFKLKDDPRVTRIGRVLRKHSLDELPQLWNVLVGDMSLVGPRPPLPDEVRSYENHVHRRLYIKPGLTGMWQINGRSDLSWEESVRLDLYYVENWSLAGDLMIIWRTFKVVLNPVGAY</sequence>
<evidence type="ECO:0000259" key="8">
    <source>
        <dbReference type="Pfam" id="PF02397"/>
    </source>
</evidence>
<evidence type="ECO:0000313" key="10">
    <source>
        <dbReference type="Proteomes" id="UP000272015"/>
    </source>
</evidence>
<dbReference type="AlphaFoldDB" id="A0A3A5MHH6"/>
<feature type="transmembrane region" description="Helical" evidence="7">
    <location>
        <begin position="155"/>
        <end position="174"/>
    </location>
</feature>
<evidence type="ECO:0000256" key="1">
    <source>
        <dbReference type="ARBA" id="ARBA00004141"/>
    </source>
</evidence>
<keyword evidence="6 7" id="KW-0472">Membrane</keyword>
<dbReference type="EMBL" id="QZVS01000071">
    <property type="protein sequence ID" value="RJT89597.1"/>
    <property type="molecule type" value="Genomic_DNA"/>
</dbReference>
<dbReference type="PANTHER" id="PTHR30576:SF10">
    <property type="entry name" value="SLL5057 PROTEIN"/>
    <property type="match status" value="1"/>
</dbReference>
<evidence type="ECO:0000313" key="9">
    <source>
        <dbReference type="EMBL" id="RJT89597.1"/>
    </source>
</evidence>
<keyword evidence="10" id="KW-1185">Reference proteome</keyword>
<dbReference type="Proteomes" id="UP000272015">
    <property type="component" value="Unassembled WGS sequence"/>
</dbReference>
<dbReference type="InterPro" id="IPR017475">
    <property type="entry name" value="EPS_sugar_tfrase"/>
</dbReference>
<dbReference type="NCBIfam" id="TIGR03025">
    <property type="entry name" value="EPS_sugtrans"/>
    <property type="match status" value="1"/>
</dbReference>
<dbReference type="OrthoDB" id="9808602at2"/>
<evidence type="ECO:0000256" key="3">
    <source>
        <dbReference type="ARBA" id="ARBA00022679"/>
    </source>
</evidence>
<proteinExistence type="inferred from homology"/>
<feature type="transmembrane region" description="Helical" evidence="7">
    <location>
        <begin position="132"/>
        <end position="149"/>
    </location>
</feature>
<dbReference type="Pfam" id="PF02397">
    <property type="entry name" value="Bac_transf"/>
    <property type="match status" value="1"/>
</dbReference>
<feature type="transmembrane region" description="Helical" evidence="7">
    <location>
        <begin position="63"/>
        <end position="80"/>
    </location>
</feature>
<dbReference type="GO" id="GO:0016020">
    <property type="term" value="C:membrane"/>
    <property type="evidence" value="ECO:0007669"/>
    <property type="project" value="UniProtKB-SubCell"/>
</dbReference>
<comment type="subcellular location">
    <subcellularLocation>
        <location evidence="1">Membrane</location>
        <topology evidence="1">Multi-pass membrane protein</topology>
    </subcellularLocation>
</comment>
<dbReference type="GO" id="GO:0016780">
    <property type="term" value="F:phosphotransferase activity, for other substituted phosphate groups"/>
    <property type="evidence" value="ECO:0007669"/>
    <property type="project" value="TreeGrafter"/>
</dbReference>
<dbReference type="RefSeq" id="WP_119973326.1">
    <property type="nucleotide sequence ID" value="NZ_JBHSQA010000021.1"/>
</dbReference>
<evidence type="ECO:0000256" key="7">
    <source>
        <dbReference type="SAM" id="Phobius"/>
    </source>
</evidence>
<evidence type="ECO:0000256" key="2">
    <source>
        <dbReference type="ARBA" id="ARBA00006464"/>
    </source>
</evidence>
<comment type="similarity">
    <text evidence="2">Belongs to the bacterial sugar transferase family.</text>
</comment>
<keyword evidence="3 9" id="KW-0808">Transferase</keyword>
<organism evidence="9 10">
    <name type="scientific">Cryobacterium melibiosiphilum</name>
    <dbReference type="NCBI Taxonomy" id="995039"/>
    <lineage>
        <taxon>Bacteria</taxon>
        <taxon>Bacillati</taxon>
        <taxon>Actinomycetota</taxon>
        <taxon>Actinomycetes</taxon>
        <taxon>Micrococcales</taxon>
        <taxon>Microbacteriaceae</taxon>
        <taxon>Cryobacterium</taxon>
    </lineage>
</organism>